<accession>A0ABS7QYM3</accession>
<gene>
    <name evidence="1" type="ORF">K7472_26245</name>
</gene>
<name>A0ABS7QYM3_9ACTN</name>
<sequence length="62" mass="6971">MTMYWRPLGKREESIPRIPDAPIYEALAQGWVLAGRTVPGQHDVEWAELAGQSPWPGADDPR</sequence>
<evidence type="ECO:0000313" key="1">
    <source>
        <dbReference type="EMBL" id="MBY8888313.1"/>
    </source>
</evidence>
<protein>
    <submittedName>
        <fullName evidence="1">Uncharacterized protein</fullName>
    </submittedName>
</protein>
<comment type="caution">
    <text evidence="1">The sequence shown here is derived from an EMBL/GenBank/DDBJ whole genome shotgun (WGS) entry which is preliminary data.</text>
</comment>
<proteinExistence type="predicted"/>
<dbReference type="EMBL" id="JAINVZ010000023">
    <property type="protein sequence ID" value="MBY8888313.1"/>
    <property type="molecule type" value="Genomic_DNA"/>
</dbReference>
<reference evidence="1 2" key="1">
    <citation type="submission" date="2021-08" db="EMBL/GenBank/DDBJ databases">
        <title>Streptomyces sp. PTM05 isolated from lichen.</title>
        <authorList>
            <person name="Somphong A."/>
            <person name="Phongsopitanun W."/>
            <person name="Tanasupawat S."/>
        </authorList>
    </citation>
    <scope>NUCLEOTIDE SEQUENCE [LARGE SCALE GENOMIC DNA]</scope>
    <source>
        <strain evidence="1 2">Ptm05</strain>
    </source>
</reference>
<dbReference type="Proteomes" id="UP001198565">
    <property type="component" value="Unassembled WGS sequence"/>
</dbReference>
<evidence type="ECO:0000313" key="2">
    <source>
        <dbReference type="Proteomes" id="UP001198565"/>
    </source>
</evidence>
<organism evidence="1 2">
    <name type="scientific">Streptantibioticus parmotrematis</name>
    <dbReference type="NCBI Taxonomy" id="2873249"/>
    <lineage>
        <taxon>Bacteria</taxon>
        <taxon>Bacillati</taxon>
        <taxon>Actinomycetota</taxon>
        <taxon>Actinomycetes</taxon>
        <taxon>Kitasatosporales</taxon>
        <taxon>Streptomycetaceae</taxon>
        <taxon>Streptantibioticus</taxon>
    </lineage>
</organism>
<keyword evidence="2" id="KW-1185">Reference proteome</keyword>